<dbReference type="InterPro" id="IPR004467">
    <property type="entry name" value="Or_phspho_trans_dom"/>
</dbReference>
<comment type="caution">
    <text evidence="6">Lacks conserved residue(s) required for the propagation of feature annotation.</text>
</comment>
<dbReference type="GeneID" id="9704136"/>
<comment type="function">
    <text evidence="6">Catalyzes the transfer of a ribosyl phosphate group from 5-phosphoribose 1-diphosphate to orotate, leading to the formation of orotidine monophosphate (OMP).</text>
</comment>
<gene>
    <name evidence="6" type="primary">pyrE</name>
    <name evidence="8" type="synonym">pyrE1</name>
    <name evidence="8" type="ordered locus">MTBMA_c04300</name>
</gene>
<comment type="pathway">
    <text evidence="1 6">Pyrimidine metabolism; UMP biosynthesis via de novo pathway; UMP from orotate: step 1/2.</text>
</comment>
<feature type="binding site" evidence="6">
    <location>
        <position position="95"/>
    </location>
    <ligand>
        <name>5-phospho-alpha-D-ribose 1-diphosphate</name>
        <dbReference type="ChEBI" id="CHEBI:58017"/>
        <note>ligand shared between dimeric partners</note>
    </ligand>
</feature>
<feature type="binding site" description="in other chain" evidence="6">
    <location>
        <begin position="121"/>
        <end position="129"/>
    </location>
    <ligand>
        <name>5-phospho-alpha-D-ribose 1-diphosphate</name>
        <dbReference type="ChEBI" id="CHEBI:58017"/>
        <note>ligand shared between dimeric partners</note>
    </ligand>
</feature>
<organism evidence="8 9">
    <name type="scientific">Methanothermobacter marburgensis (strain ATCC BAA-927 / DSM 2133 / JCM 14651 / NBRC 100331 / OCM 82 / Marburg)</name>
    <name type="common">Methanobacterium thermoautotrophicum</name>
    <dbReference type="NCBI Taxonomy" id="79929"/>
    <lineage>
        <taxon>Archaea</taxon>
        <taxon>Methanobacteriati</taxon>
        <taxon>Methanobacteriota</taxon>
        <taxon>Methanomada group</taxon>
        <taxon>Methanobacteria</taxon>
        <taxon>Methanobacteriales</taxon>
        <taxon>Methanobacteriaceae</taxon>
        <taxon>Methanothermobacter</taxon>
    </lineage>
</organism>
<evidence type="ECO:0000256" key="3">
    <source>
        <dbReference type="ARBA" id="ARBA00022676"/>
    </source>
</evidence>
<dbReference type="HAMAP" id="MF_01208">
    <property type="entry name" value="PyrE"/>
    <property type="match status" value="1"/>
</dbReference>
<dbReference type="STRING" id="79929.MTBMA_c04300"/>
<feature type="binding site" evidence="6">
    <location>
        <position position="125"/>
    </location>
    <ligand>
        <name>orotate</name>
        <dbReference type="ChEBI" id="CHEBI:30839"/>
    </ligand>
</feature>
<evidence type="ECO:0000313" key="8">
    <source>
        <dbReference type="EMBL" id="ADL58031.1"/>
    </source>
</evidence>
<dbReference type="GO" id="GO:0004588">
    <property type="term" value="F:orotate phosphoribosyltransferase activity"/>
    <property type="evidence" value="ECO:0007669"/>
    <property type="project" value="UniProtKB-UniRule"/>
</dbReference>
<dbReference type="Gene3D" id="3.40.50.2020">
    <property type="match status" value="1"/>
</dbReference>
<keyword evidence="3 6" id="KW-0328">Glycosyltransferase</keyword>
<feature type="binding site" evidence="6">
    <location>
        <position position="99"/>
    </location>
    <ligand>
        <name>5-phospho-alpha-D-ribose 1-diphosphate</name>
        <dbReference type="ChEBI" id="CHEBI:58017"/>
        <note>ligand shared between dimeric partners</note>
    </ligand>
</feature>
<protein>
    <recommendedName>
        <fullName evidence="2 6">Orotate phosphoribosyltransferase</fullName>
        <shortName evidence="6">OPRT</shortName>
        <shortName evidence="6">OPRTase</shortName>
        <ecNumber evidence="2 6">2.4.2.10</ecNumber>
    </recommendedName>
</protein>
<dbReference type="PANTHER" id="PTHR19278">
    <property type="entry name" value="OROTATE PHOSPHORIBOSYLTRANSFERASE"/>
    <property type="match status" value="1"/>
</dbReference>
<dbReference type="KEGG" id="mmg:MTBMA_c04300"/>
<dbReference type="GO" id="GO:0019856">
    <property type="term" value="P:pyrimidine nucleobase biosynthetic process"/>
    <property type="evidence" value="ECO:0007669"/>
    <property type="project" value="TreeGrafter"/>
</dbReference>
<dbReference type="GO" id="GO:0044205">
    <property type="term" value="P:'de novo' UMP biosynthetic process"/>
    <property type="evidence" value="ECO:0007669"/>
    <property type="project" value="UniProtKB-UniRule"/>
</dbReference>
<dbReference type="RefSeq" id="WP_013295257.1">
    <property type="nucleotide sequence ID" value="NC_014408.1"/>
</dbReference>
<dbReference type="CDD" id="cd06223">
    <property type="entry name" value="PRTases_typeI"/>
    <property type="match status" value="1"/>
</dbReference>
<dbReference type="PaxDb" id="79929-MTBMA_c04300"/>
<reference key="1">
    <citation type="submission" date="2009-08" db="EMBL/GenBank/DDBJ databases">
        <title>The genome sequence of Methanothermobacter marburgensis.</title>
        <authorList>
            <person name="Kaster A."/>
            <person name="Seedorf H."/>
            <person name="Goenrich M."/>
            <person name="Wiezer A."/>
            <person name="Liesegang H."/>
            <person name="Thauer R."/>
            <person name="Gottschalk G."/>
        </authorList>
    </citation>
    <scope>NUCLEOTIDE SEQUENCE</scope>
    <source>
        <strain>Marburg</strain>
    </source>
</reference>
<dbReference type="NCBIfam" id="TIGR00336">
    <property type="entry name" value="pyrE"/>
    <property type="match status" value="1"/>
</dbReference>
<evidence type="ECO:0000313" key="9">
    <source>
        <dbReference type="Proteomes" id="UP000000345"/>
    </source>
</evidence>
<dbReference type="InterPro" id="IPR023031">
    <property type="entry name" value="OPRT"/>
</dbReference>
<evidence type="ECO:0000256" key="6">
    <source>
        <dbReference type="HAMAP-Rule" id="MF_01208"/>
    </source>
</evidence>
<dbReference type="PATRIC" id="fig|79929.8.peg.420"/>
<feature type="binding site" evidence="6">
    <location>
        <position position="153"/>
    </location>
    <ligand>
        <name>orotate</name>
        <dbReference type="ChEBI" id="CHEBI:30839"/>
    </ligand>
</feature>
<dbReference type="SUPFAM" id="SSF53271">
    <property type="entry name" value="PRTase-like"/>
    <property type="match status" value="1"/>
</dbReference>
<evidence type="ECO:0000256" key="4">
    <source>
        <dbReference type="ARBA" id="ARBA00022679"/>
    </source>
</evidence>
<keyword evidence="4 6" id="KW-0808">Transferase</keyword>
<keyword evidence="6" id="KW-0460">Magnesium</keyword>
<keyword evidence="9" id="KW-1185">Reference proteome</keyword>
<accession>D9PUY4</accession>
<dbReference type="GeneID" id="43708458"/>
<proteinExistence type="inferred from homology"/>
<comment type="similarity">
    <text evidence="6">Belongs to the purine/pyrimidine phosphoribosyltransferase family. PyrE subfamily.</text>
</comment>
<reference evidence="8 9" key="2">
    <citation type="journal article" date="2010" name="J. Bacteriol.">
        <title>Complete genome sequence of Methanothermobacter marburgensis, a methanoarchaeon model organism.</title>
        <authorList>
            <person name="Liesegang H."/>
            <person name="Kaster A.K."/>
            <person name="Wiezer A."/>
            <person name="Goenrich M."/>
            <person name="Wollherr A."/>
            <person name="Seedorf H."/>
            <person name="Gottschalk G."/>
            <person name="Thauer R.K."/>
        </authorList>
    </citation>
    <scope>NUCLEOTIDE SEQUENCE [LARGE SCALE GENOMIC DNA]</scope>
    <source>
        <strain evidence="9">ATCC BAA-927 / DSM 2133 / JCM 14651 / NBRC 100331 / OCM 82 / Marburg</strain>
    </source>
</reference>
<comment type="subunit">
    <text evidence="6">Homodimer.</text>
</comment>
<dbReference type="EC" id="2.4.2.10" evidence="2 6"/>
<keyword evidence="5 6" id="KW-0665">Pyrimidine biosynthesis</keyword>
<dbReference type="GO" id="GO:0000287">
    <property type="term" value="F:magnesium ion binding"/>
    <property type="evidence" value="ECO:0007669"/>
    <property type="project" value="UniProtKB-UniRule"/>
</dbReference>
<evidence type="ECO:0000256" key="2">
    <source>
        <dbReference type="ARBA" id="ARBA00011971"/>
    </source>
</evidence>
<sequence>MQVKDQEKLRETLIKLLSERNVIQRGKFVLSSGRESDYYVDIKRAITDPEVLDVIARLIKGEVEGADKIAGPALGAVPIATAVSLYSRKPLLMIRKEKKGYGTSKLIEGELKTGERVAVVEDVTTTGGSLLRAVRAIQENGGVVERTFVVVDREEGAVEEFKKRGIELIPLISVSDFRDDH</sequence>
<feature type="domain" description="Phosphoribosyltransferase" evidence="7">
    <location>
        <begin position="46"/>
        <end position="160"/>
    </location>
</feature>
<dbReference type="InterPro" id="IPR029057">
    <property type="entry name" value="PRTase-like"/>
</dbReference>
<name>D9PUY4_METTM</name>
<dbReference type="InterPro" id="IPR000836">
    <property type="entry name" value="PRTase_dom"/>
</dbReference>
<dbReference type="AlphaFoldDB" id="D9PUY4"/>
<dbReference type="PANTHER" id="PTHR19278:SF9">
    <property type="entry name" value="URIDINE 5'-MONOPHOSPHATE SYNTHASE"/>
    <property type="match status" value="1"/>
</dbReference>
<comment type="catalytic activity">
    <reaction evidence="6">
        <text>orotidine 5'-phosphate + diphosphate = orotate + 5-phospho-alpha-D-ribose 1-diphosphate</text>
        <dbReference type="Rhea" id="RHEA:10380"/>
        <dbReference type="ChEBI" id="CHEBI:30839"/>
        <dbReference type="ChEBI" id="CHEBI:33019"/>
        <dbReference type="ChEBI" id="CHEBI:57538"/>
        <dbReference type="ChEBI" id="CHEBI:58017"/>
        <dbReference type="EC" id="2.4.2.10"/>
    </reaction>
</comment>
<dbReference type="Pfam" id="PF00156">
    <property type="entry name" value="Pribosyltran"/>
    <property type="match status" value="1"/>
</dbReference>
<dbReference type="UniPathway" id="UPA00070">
    <property type="reaction ID" value="UER00119"/>
</dbReference>
<evidence type="ECO:0000256" key="1">
    <source>
        <dbReference type="ARBA" id="ARBA00004889"/>
    </source>
</evidence>
<evidence type="ECO:0000256" key="5">
    <source>
        <dbReference type="ARBA" id="ARBA00022975"/>
    </source>
</evidence>
<dbReference type="Proteomes" id="UP000000345">
    <property type="component" value="Chromosome"/>
</dbReference>
<comment type="cofactor">
    <cofactor evidence="6">
        <name>Mg(2+)</name>
        <dbReference type="ChEBI" id="CHEBI:18420"/>
    </cofactor>
</comment>
<dbReference type="EMBL" id="CP001710">
    <property type="protein sequence ID" value="ADL58031.1"/>
    <property type="molecule type" value="Genomic_DNA"/>
</dbReference>
<dbReference type="HOGENOM" id="CLU_074878_2_0_2"/>
<feature type="binding site" description="in other chain" evidence="6">
    <location>
        <position position="96"/>
    </location>
    <ligand>
        <name>5-phospho-alpha-D-ribose 1-diphosphate</name>
        <dbReference type="ChEBI" id="CHEBI:58017"/>
        <note>ligand shared between dimeric partners</note>
    </ligand>
</feature>
<dbReference type="OrthoDB" id="9089at2157"/>
<evidence type="ECO:0000259" key="7">
    <source>
        <dbReference type="Pfam" id="PF00156"/>
    </source>
</evidence>